<dbReference type="GO" id="GO:0036222">
    <property type="term" value="F:XTP diphosphatase activity"/>
    <property type="evidence" value="ECO:0007669"/>
    <property type="project" value="UniProtKB-UniRule"/>
</dbReference>
<evidence type="ECO:0000256" key="5">
    <source>
        <dbReference type="ARBA" id="ARBA00022801"/>
    </source>
</evidence>
<dbReference type="HAMAP" id="MF_01405">
    <property type="entry name" value="Non_canon_purine_NTPase"/>
    <property type="match status" value="1"/>
</dbReference>
<keyword evidence="4 10" id="KW-0547">Nucleotide-binding</keyword>
<evidence type="ECO:0000313" key="13">
    <source>
        <dbReference type="Proteomes" id="UP001319080"/>
    </source>
</evidence>
<dbReference type="GO" id="GO:0009146">
    <property type="term" value="P:purine nucleoside triphosphate catabolic process"/>
    <property type="evidence" value="ECO:0007669"/>
    <property type="project" value="UniProtKB-UniRule"/>
</dbReference>
<comment type="catalytic activity">
    <reaction evidence="10">
        <text>ITP + H2O = IMP + diphosphate + H(+)</text>
        <dbReference type="Rhea" id="RHEA:29399"/>
        <dbReference type="ChEBI" id="CHEBI:15377"/>
        <dbReference type="ChEBI" id="CHEBI:15378"/>
        <dbReference type="ChEBI" id="CHEBI:33019"/>
        <dbReference type="ChEBI" id="CHEBI:58053"/>
        <dbReference type="ChEBI" id="CHEBI:61402"/>
        <dbReference type="EC" id="3.6.1.66"/>
    </reaction>
</comment>
<evidence type="ECO:0000256" key="2">
    <source>
        <dbReference type="ARBA" id="ARBA00011738"/>
    </source>
</evidence>
<evidence type="ECO:0000256" key="6">
    <source>
        <dbReference type="ARBA" id="ARBA00022842"/>
    </source>
</evidence>
<keyword evidence="6 10" id="KW-0460">Magnesium</keyword>
<dbReference type="Proteomes" id="UP001319080">
    <property type="component" value="Unassembled WGS sequence"/>
</dbReference>
<protein>
    <recommendedName>
        <fullName evidence="10">dITP/XTP pyrophosphatase</fullName>
        <ecNumber evidence="10">3.6.1.66</ecNumber>
    </recommendedName>
    <alternativeName>
        <fullName evidence="10">Non-canonical purine NTP pyrophosphatase</fullName>
    </alternativeName>
    <alternativeName>
        <fullName evidence="10">Non-standard purine NTP pyrophosphatase</fullName>
    </alternativeName>
    <alternativeName>
        <fullName evidence="10">Nucleoside-triphosphate diphosphatase</fullName>
    </alternativeName>
    <alternativeName>
        <fullName evidence="10">Nucleoside-triphosphate pyrophosphatase</fullName>
        <shortName evidence="10">NTPase</shortName>
    </alternativeName>
</protein>
<dbReference type="EC" id="3.6.1.66" evidence="10"/>
<dbReference type="Pfam" id="PF01725">
    <property type="entry name" value="Ham1p_like"/>
    <property type="match status" value="1"/>
</dbReference>
<organism evidence="12 13">
    <name type="scientific">Dawidia cretensis</name>
    <dbReference type="NCBI Taxonomy" id="2782350"/>
    <lineage>
        <taxon>Bacteria</taxon>
        <taxon>Pseudomonadati</taxon>
        <taxon>Bacteroidota</taxon>
        <taxon>Cytophagia</taxon>
        <taxon>Cytophagales</taxon>
        <taxon>Chryseotaleaceae</taxon>
        <taxon>Dawidia</taxon>
    </lineage>
</organism>
<dbReference type="NCBIfam" id="TIGR00042">
    <property type="entry name" value="RdgB/HAM1 family non-canonical purine NTP pyrophosphatase"/>
    <property type="match status" value="1"/>
</dbReference>
<comment type="cofactor">
    <cofactor evidence="10">
        <name>Mg(2+)</name>
        <dbReference type="ChEBI" id="CHEBI:18420"/>
    </cofactor>
    <text evidence="10">Binds 1 Mg(2+) ion per subunit.</text>
</comment>
<evidence type="ECO:0000256" key="9">
    <source>
        <dbReference type="ARBA" id="ARBA00052017"/>
    </source>
</evidence>
<evidence type="ECO:0000256" key="4">
    <source>
        <dbReference type="ARBA" id="ARBA00022741"/>
    </source>
</evidence>
<dbReference type="AlphaFoldDB" id="A0AAP2E1G9"/>
<evidence type="ECO:0000256" key="7">
    <source>
        <dbReference type="ARBA" id="ARBA00023080"/>
    </source>
</evidence>
<comment type="function">
    <text evidence="10">Pyrophosphatase that catalyzes the hydrolysis of nucleoside triphosphates to their monophosphate derivatives, with a high preference for the non-canonical purine nucleotides XTP (xanthosine triphosphate), dITP (deoxyinosine triphosphate) and ITP. Seems to function as a house-cleaning enzyme that removes non-canonical purine nucleotides from the nucleotide pool, thus preventing their incorporation into DNA/RNA and avoiding chromosomal lesions.</text>
</comment>
<dbReference type="GO" id="GO:0009117">
    <property type="term" value="P:nucleotide metabolic process"/>
    <property type="evidence" value="ECO:0007669"/>
    <property type="project" value="UniProtKB-KW"/>
</dbReference>
<feature type="active site" description="Proton acceptor" evidence="10">
    <location>
        <position position="68"/>
    </location>
</feature>
<dbReference type="GO" id="GO:0046872">
    <property type="term" value="F:metal ion binding"/>
    <property type="evidence" value="ECO:0007669"/>
    <property type="project" value="UniProtKB-KW"/>
</dbReference>
<comment type="caution">
    <text evidence="12">The sequence shown here is derived from an EMBL/GenBank/DDBJ whole genome shotgun (WGS) entry which is preliminary data.</text>
</comment>
<dbReference type="InterPro" id="IPR029001">
    <property type="entry name" value="ITPase-like_fam"/>
</dbReference>
<comment type="catalytic activity">
    <reaction evidence="8 10">
        <text>dITP + H2O = dIMP + diphosphate + H(+)</text>
        <dbReference type="Rhea" id="RHEA:28342"/>
        <dbReference type="ChEBI" id="CHEBI:15377"/>
        <dbReference type="ChEBI" id="CHEBI:15378"/>
        <dbReference type="ChEBI" id="CHEBI:33019"/>
        <dbReference type="ChEBI" id="CHEBI:61194"/>
        <dbReference type="ChEBI" id="CHEBI:61382"/>
        <dbReference type="EC" id="3.6.1.66"/>
    </reaction>
</comment>
<dbReference type="NCBIfam" id="NF011398">
    <property type="entry name" value="PRK14823.1"/>
    <property type="match status" value="1"/>
</dbReference>
<feature type="binding site" evidence="10">
    <location>
        <begin position="177"/>
        <end position="178"/>
    </location>
    <ligand>
        <name>substrate</name>
    </ligand>
</feature>
<dbReference type="FunFam" id="3.90.950.10:FF:000001">
    <property type="entry name" value="dITP/XTP pyrophosphatase"/>
    <property type="match status" value="1"/>
</dbReference>
<dbReference type="SUPFAM" id="SSF52972">
    <property type="entry name" value="ITPase-like"/>
    <property type="match status" value="1"/>
</dbReference>
<keyword evidence="3 10" id="KW-0479">Metal-binding</keyword>
<dbReference type="CDD" id="cd00515">
    <property type="entry name" value="HAM1"/>
    <property type="match status" value="1"/>
</dbReference>
<dbReference type="Gene3D" id="3.90.950.10">
    <property type="match status" value="1"/>
</dbReference>
<accession>A0AAP2E1G9</accession>
<evidence type="ECO:0000313" key="12">
    <source>
        <dbReference type="EMBL" id="MBT1709774.1"/>
    </source>
</evidence>
<dbReference type="PANTHER" id="PTHR11067:SF9">
    <property type="entry name" value="INOSINE TRIPHOSPHATE PYROPHOSPHATASE"/>
    <property type="match status" value="1"/>
</dbReference>
<evidence type="ECO:0000256" key="8">
    <source>
        <dbReference type="ARBA" id="ARBA00051875"/>
    </source>
</evidence>
<proteinExistence type="inferred from homology"/>
<feature type="binding site" evidence="10">
    <location>
        <begin position="7"/>
        <end position="12"/>
    </location>
    <ligand>
        <name>substrate</name>
    </ligand>
</feature>
<comment type="subunit">
    <text evidence="2 10">Homodimer.</text>
</comment>
<feature type="binding site" evidence="10">
    <location>
        <position position="172"/>
    </location>
    <ligand>
        <name>substrate</name>
    </ligand>
</feature>
<keyword evidence="5 10" id="KW-0378">Hydrolase</keyword>
<sequence>MKLCFASNNKHKLEEISQVVGGYVDLLSLNDIKCFEELPETRDTMEGNSLQKAVYVLDHYHVPCFADDSGLEVEALKGAPGVYSARYAGDHRSNEDNIDLLLKNLYGDTNRRARFRSVITLVGLDEKPVYFEGIIPGTIIAGRRGTGGFGYDPVFVPEGHSRTFAEMSLEEKNAMSHRAIAVRKLADYLKGR</sequence>
<evidence type="ECO:0000256" key="10">
    <source>
        <dbReference type="HAMAP-Rule" id="MF_01405"/>
    </source>
</evidence>
<dbReference type="GO" id="GO:0000166">
    <property type="term" value="F:nucleotide binding"/>
    <property type="evidence" value="ECO:0007669"/>
    <property type="project" value="UniProtKB-KW"/>
</dbReference>
<dbReference type="EMBL" id="JAHESE010000016">
    <property type="protein sequence ID" value="MBT1709774.1"/>
    <property type="molecule type" value="Genomic_DNA"/>
</dbReference>
<evidence type="ECO:0000256" key="3">
    <source>
        <dbReference type="ARBA" id="ARBA00022723"/>
    </source>
</evidence>
<comment type="catalytic activity">
    <reaction evidence="9 10">
        <text>XTP + H2O = XMP + diphosphate + H(+)</text>
        <dbReference type="Rhea" id="RHEA:28610"/>
        <dbReference type="ChEBI" id="CHEBI:15377"/>
        <dbReference type="ChEBI" id="CHEBI:15378"/>
        <dbReference type="ChEBI" id="CHEBI:33019"/>
        <dbReference type="ChEBI" id="CHEBI:57464"/>
        <dbReference type="ChEBI" id="CHEBI:61314"/>
        <dbReference type="EC" id="3.6.1.66"/>
    </reaction>
</comment>
<dbReference type="PANTHER" id="PTHR11067">
    <property type="entry name" value="INOSINE TRIPHOSPHATE PYROPHOSPHATASE/HAM1 PROTEIN"/>
    <property type="match status" value="1"/>
</dbReference>
<dbReference type="InterPro" id="IPR020922">
    <property type="entry name" value="dITP/XTP_pyrophosphatase"/>
</dbReference>
<dbReference type="GO" id="GO:0005829">
    <property type="term" value="C:cytosol"/>
    <property type="evidence" value="ECO:0007669"/>
    <property type="project" value="TreeGrafter"/>
</dbReference>
<dbReference type="InterPro" id="IPR002637">
    <property type="entry name" value="RdgB/HAM1"/>
</dbReference>
<keyword evidence="13" id="KW-1185">Reference proteome</keyword>
<gene>
    <name evidence="12" type="ORF">KK062_16135</name>
</gene>
<evidence type="ECO:0000256" key="11">
    <source>
        <dbReference type="RuleBase" id="RU003781"/>
    </source>
</evidence>
<feature type="binding site" evidence="10">
    <location>
        <position position="69"/>
    </location>
    <ligand>
        <name>substrate</name>
    </ligand>
</feature>
<dbReference type="GO" id="GO:0017111">
    <property type="term" value="F:ribonucleoside triphosphate phosphatase activity"/>
    <property type="evidence" value="ECO:0007669"/>
    <property type="project" value="InterPro"/>
</dbReference>
<dbReference type="GO" id="GO:0036220">
    <property type="term" value="F:ITP diphosphatase activity"/>
    <property type="evidence" value="ECO:0007669"/>
    <property type="project" value="UniProtKB-UniRule"/>
</dbReference>
<evidence type="ECO:0000256" key="1">
    <source>
        <dbReference type="ARBA" id="ARBA00008023"/>
    </source>
</evidence>
<name>A0AAP2E1G9_9BACT</name>
<dbReference type="GO" id="GO:0035870">
    <property type="term" value="F:dITP diphosphatase activity"/>
    <property type="evidence" value="ECO:0007669"/>
    <property type="project" value="UniProtKB-UniRule"/>
</dbReference>
<feature type="binding site" evidence="10">
    <location>
        <begin position="149"/>
        <end position="152"/>
    </location>
    <ligand>
        <name>substrate</name>
    </ligand>
</feature>
<comment type="similarity">
    <text evidence="1 10 11">Belongs to the HAM1 NTPase family.</text>
</comment>
<feature type="binding site" evidence="10">
    <location>
        <position position="68"/>
    </location>
    <ligand>
        <name>Mg(2+)</name>
        <dbReference type="ChEBI" id="CHEBI:18420"/>
    </ligand>
</feature>
<reference evidence="12 13" key="1">
    <citation type="submission" date="2021-05" db="EMBL/GenBank/DDBJ databases">
        <title>A Polyphasic approach of four new species of the genus Ohtaekwangia: Ohtaekwangia histidinii sp. nov., Ohtaekwangia cretensis sp. nov., Ohtaekwangia indiensis sp. nov., Ohtaekwangia reichenbachii sp. nov. from diverse environment.</title>
        <authorList>
            <person name="Octaviana S."/>
        </authorList>
    </citation>
    <scope>NUCLEOTIDE SEQUENCE [LARGE SCALE GENOMIC DNA]</scope>
    <source>
        <strain evidence="12 13">PWU5</strain>
    </source>
</reference>
<keyword evidence="7 10" id="KW-0546">Nucleotide metabolism</keyword>
<comment type="caution">
    <text evidence="10">Lacks conserved residue(s) required for the propagation of feature annotation.</text>
</comment>